<organism evidence="9 10">
    <name type="scientific">Candidatus Merdibacter merdavium</name>
    <dbReference type="NCBI Taxonomy" id="2838692"/>
    <lineage>
        <taxon>Bacteria</taxon>
        <taxon>Bacillati</taxon>
        <taxon>Bacillota</taxon>
        <taxon>Erysipelotrichia</taxon>
        <taxon>Erysipelotrichales</taxon>
        <taxon>Erysipelotrichaceae</taxon>
        <taxon>Merdibacter</taxon>
    </lineage>
</organism>
<proteinExistence type="inferred from homology"/>
<dbReference type="GO" id="GO:0005886">
    <property type="term" value="C:plasma membrane"/>
    <property type="evidence" value="ECO:0007669"/>
    <property type="project" value="UniProtKB-SubCell"/>
</dbReference>
<evidence type="ECO:0000256" key="8">
    <source>
        <dbReference type="RuleBase" id="RU363041"/>
    </source>
</evidence>
<sequence length="254" mass="26773">MEVTLQMVLIVCPLVFLAGFIDAAAGGGGLISLPAYFLAGLPAHTAIATNKLSSSLGTVAASLRFYRSRLIQKDVVILGIVCALSGSAIGSNLSLMASENLIQLIMIPLLPFVAYYVLRGKGLKDQVLEELVSRRRLLAVTAFSAFVVGIYDGFYGPGTGTFLILLFTGLAHMDVKMASGNAKVLNLASNVMSLTVFLLNGKVLFALGLPAALCSIAGNYLGSGLVLKNGMKAVRPIIIVVLLILFIRLVSELL</sequence>
<evidence type="ECO:0000256" key="3">
    <source>
        <dbReference type="ARBA" id="ARBA00022448"/>
    </source>
</evidence>
<dbReference type="AlphaFoldDB" id="A0A9D2SUQ3"/>
<dbReference type="PANTHER" id="PTHR30269">
    <property type="entry name" value="TRANSMEMBRANE PROTEIN YFCA"/>
    <property type="match status" value="1"/>
</dbReference>
<name>A0A9D2SUQ3_9FIRM</name>
<evidence type="ECO:0000256" key="4">
    <source>
        <dbReference type="ARBA" id="ARBA00022475"/>
    </source>
</evidence>
<feature type="transmembrane region" description="Helical" evidence="8">
    <location>
        <begin position="33"/>
        <end position="54"/>
    </location>
</feature>
<evidence type="ECO:0000313" key="10">
    <source>
        <dbReference type="Proteomes" id="UP000823896"/>
    </source>
</evidence>
<gene>
    <name evidence="9" type="ORF">H9702_02100</name>
</gene>
<dbReference type="InterPro" id="IPR052017">
    <property type="entry name" value="TSUP"/>
</dbReference>
<comment type="subcellular location">
    <subcellularLocation>
        <location evidence="1 8">Cell membrane</location>
        <topology evidence="1 8">Multi-pass membrane protein</topology>
    </subcellularLocation>
</comment>
<comment type="similarity">
    <text evidence="2 8">Belongs to the 4-toluene sulfonate uptake permease (TSUP) (TC 2.A.102) family.</text>
</comment>
<dbReference type="InterPro" id="IPR002781">
    <property type="entry name" value="TM_pro_TauE-like"/>
</dbReference>
<evidence type="ECO:0000256" key="1">
    <source>
        <dbReference type="ARBA" id="ARBA00004651"/>
    </source>
</evidence>
<keyword evidence="3" id="KW-0813">Transport</keyword>
<keyword evidence="7 8" id="KW-0472">Membrane</keyword>
<keyword evidence="5 8" id="KW-0812">Transmembrane</keyword>
<reference evidence="9" key="2">
    <citation type="submission" date="2021-04" db="EMBL/GenBank/DDBJ databases">
        <authorList>
            <person name="Gilroy R."/>
        </authorList>
    </citation>
    <scope>NUCLEOTIDE SEQUENCE</scope>
    <source>
        <strain evidence="9">CHK187-11901</strain>
    </source>
</reference>
<keyword evidence="6 8" id="KW-1133">Transmembrane helix</keyword>
<evidence type="ECO:0000256" key="7">
    <source>
        <dbReference type="ARBA" id="ARBA00023136"/>
    </source>
</evidence>
<dbReference type="PANTHER" id="PTHR30269:SF0">
    <property type="entry name" value="MEMBRANE TRANSPORTER PROTEIN YFCA-RELATED"/>
    <property type="match status" value="1"/>
</dbReference>
<accession>A0A9D2SUQ3</accession>
<dbReference type="EMBL" id="DWWM01000010">
    <property type="protein sequence ID" value="HJC35907.1"/>
    <property type="molecule type" value="Genomic_DNA"/>
</dbReference>
<feature type="transmembrane region" description="Helical" evidence="8">
    <location>
        <begin position="101"/>
        <end position="118"/>
    </location>
</feature>
<feature type="transmembrane region" description="Helical" evidence="8">
    <location>
        <begin position="75"/>
        <end position="95"/>
    </location>
</feature>
<dbReference type="Proteomes" id="UP000823896">
    <property type="component" value="Unassembled WGS sequence"/>
</dbReference>
<evidence type="ECO:0000256" key="2">
    <source>
        <dbReference type="ARBA" id="ARBA00009142"/>
    </source>
</evidence>
<comment type="caution">
    <text evidence="9">The sequence shown here is derived from an EMBL/GenBank/DDBJ whole genome shotgun (WGS) entry which is preliminary data.</text>
</comment>
<protein>
    <recommendedName>
        <fullName evidence="8">Probable membrane transporter protein</fullName>
    </recommendedName>
</protein>
<feature type="transmembrane region" description="Helical" evidence="8">
    <location>
        <begin position="191"/>
        <end position="221"/>
    </location>
</feature>
<keyword evidence="4 8" id="KW-1003">Cell membrane</keyword>
<evidence type="ECO:0000313" key="9">
    <source>
        <dbReference type="EMBL" id="HJC35907.1"/>
    </source>
</evidence>
<evidence type="ECO:0000256" key="5">
    <source>
        <dbReference type="ARBA" id="ARBA00022692"/>
    </source>
</evidence>
<dbReference type="Pfam" id="PF01925">
    <property type="entry name" value="TauE"/>
    <property type="match status" value="1"/>
</dbReference>
<evidence type="ECO:0000256" key="6">
    <source>
        <dbReference type="ARBA" id="ARBA00022989"/>
    </source>
</evidence>
<feature type="transmembrane region" description="Helical" evidence="8">
    <location>
        <begin position="138"/>
        <end position="171"/>
    </location>
</feature>
<feature type="transmembrane region" description="Helical" evidence="8">
    <location>
        <begin position="233"/>
        <end position="251"/>
    </location>
</feature>
<reference evidence="9" key="1">
    <citation type="journal article" date="2021" name="PeerJ">
        <title>Extensive microbial diversity within the chicken gut microbiome revealed by metagenomics and culture.</title>
        <authorList>
            <person name="Gilroy R."/>
            <person name="Ravi A."/>
            <person name="Getino M."/>
            <person name="Pursley I."/>
            <person name="Horton D.L."/>
            <person name="Alikhan N.F."/>
            <person name="Baker D."/>
            <person name="Gharbi K."/>
            <person name="Hall N."/>
            <person name="Watson M."/>
            <person name="Adriaenssens E.M."/>
            <person name="Foster-Nyarko E."/>
            <person name="Jarju S."/>
            <person name="Secka A."/>
            <person name="Antonio M."/>
            <person name="Oren A."/>
            <person name="Chaudhuri R.R."/>
            <person name="La Ragione R."/>
            <person name="Hildebrand F."/>
            <person name="Pallen M.J."/>
        </authorList>
    </citation>
    <scope>NUCLEOTIDE SEQUENCE</scope>
    <source>
        <strain evidence="9">CHK187-11901</strain>
    </source>
</reference>